<dbReference type="Pfam" id="PF19279">
    <property type="entry name" value="YegS_C"/>
    <property type="match status" value="1"/>
</dbReference>
<evidence type="ECO:0000256" key="6">
    <source>
        <dbReference type="ARBA" id="ARBA00022840"/>
    </source>
</evidence>
<evidence type="ECO:0000256" key="1">
    <source>
        <dbReference type="ARBA" id="ARBA00001946"/>
    </source>
</evidence>
<feature type="domain" description="DAGKc" evidence="9">
    <location>
        <begin position="46"/>
        <end position="176"/>
    </location>
</feature>
<dbReference type="SMART" id="SM00046">
    <property type="entry name" value="DAGKc"/>
    <property type="match status" value="1"/>
</dbReference>
<proteinExistence type="inferred from homology"/>
<dbReference type="Gene3D" id="3.40.50.10330">
    <property type="entry name" value="Probable inorganic polyphosphate/atp-NAD kinase, domain 1"/>
    <property type="match status" value="1"/>
</dbReference>
<dbReference type="GO" id="GO:0005886">
    <property type="term" value="C:plasma membrane"/>
    <property type="evidence" value="ECO:0007669"/>
    <property type="project" value="TreeGrafter"/>
</dbReference>
<keyword evidence="7" id="KW-0443">Lipid metabolism</keyword>
<dbReference type="InterPro" id="IPR017438">
    <property type="entry name" value="ATP-NAD_kinase_N"/>
</dbReference>
<keyword evidence="11" id="KW-1185">Reference proteome</keyword>
<evidence type="ECO:0000256" key="4">
    <source>
        <dbReference type="ARBA" id="ARBA00022741"/>
    </source>
</evidence>
<dbReference type="Pfam" id="PF00781">
    <property type="entry name" value="DAGK_cat"/>
    <property type="match status" value="1"/>
</dbReference>
<keyword evidence="6" id="KW-0067">ATP-binding</keyword>
<evidence type="ECO:0000313" key="11">
    <source>
        <dbReference type="Proteomes" id="UP000307000"/>
    </source>
</evidence>
<dbReference type="KEGG" id="gcr:GcLGCM259_0062"/>
<dbReference type="PROSITE" id="PS50146">
    <property type="entry name" value="DAGK"/>
    <property type="match status" value="1"/>
</dbReference>
<accession>A0A5B7WRB1</accession>
<dbReference type="InterPro" id="IPR016064">
    <property type="entry name" value="NAD/diacylglycerol_kinase_sf"/>
</dbReference>
<evidence type="ECO:0000256" key="5">
    <source>
        <dbReference type="ARBA" id="ARBA00022777"/>
    </source>
</evidence>
<dbReference type="GO" id="GO:0005524">
    <property type="term" value="F:ATP binding"/>
    <property type="evidence" value="ECO:0007669"/>
    <property type="project" value="UniProtKB-KW"/>
</dbReference>
<gene>
    <name evidence="10" type="primary">dagK_1</name>
    <name evidence="10" type="ORF">GcLGCM259_0062</name>
</gene>
<keyword evidence="7" id="KW-0444">Lipid biosynthesis</keyword>
<comment type="similarity">
    <text evidence="2">Belongs to the diacylglycerol/lipid kinase family.</text>
</comment>
<protein>
    <submittedName>
        <fullName evidence="10">Diacylglycerol kinase</fullName>
    </submittedName>
</protein>
<organism evidence="10 11">
    <name type="scientific">Glutamicibacter creatinolyticus</name>
    <dbReference type="NCBI Taxonomy" id="162496"/>
    <lineage>
        <taxon>Bacteria</taxon>
        <taxon>Bacillati</taxon>
        <taxon>Actinomycetota</taxon>
        <taxon>Actinomycetes</taxon>
        <taxon>Micrococcales</taxon>
        <taxon>Micrococcaceae</taxon>
        <taxon>Glutamicibacter</taxon>
    </lineage>
</organism>
<dbReference type="RefSeq" id="WP_138173139.1">
    <property type="nucleotide sequence ID" value="NZ_CP034412.1"/>
</dbReference>
<name>A0A5B7WRB1_9MICC</name>
<evidence type="ECO:0000259" key="9">
    <source>
        <dbReference type="PROSITE" id="PS50146"/>
    </source>
</evidence>
<evidence type="ECO:0000313" key="10">
    <source>
        <dbReference type="EMBL" id="QCY45855.1"/>
    </source>
</evidence>
<dbReference type="Proteomes" id="UP000307000">
    <property type="component" value="Chromosome"/>
</dbReference>
<dbReference type="GO" id="GO:0016301">
    <property type="term" value="F:kinase activity"/>
    <property type="evidence" value="ECO:0007669"/>
    <property type="project" value="UniProtKB-KW"/>
</dbReference>
<sequence length="347" mass="37282">MHRNRVIIASLAGGAGVAALLSWRSVRKLIEPSSPLSREPDEVEQVAAGQVAIVVNPSKSQAETACHAVRRVCAEAGLPEPLVFETTVDDAGQGGARQALQAGCDTILAAGGDGTVRAVAEVIEGAEATLGILPLGTGNLLARNLEIPIDDVHTTALLAVRGRVRRIDVGHLRLQHLNGTEADHAFLVIAGVGTDADLFDDTDEQLKRRVGWLAYSEAGLRQLPGQRKRVSFQLGDGPWQTRRVRSVLFANCGKLQGLDFVPEAKLDDGILDAVVLSPRSAAGWVWIFLKTAFRAKNEIPVISFYKTKKVSLRCTEPMNTQIDGDPTGMVNTLQAWINPSALRIRTA</sequence>
<keyword evidence="4" id="KW-0547">Nucleotide-binding</keyword>
<evidence type="ECO:0000256" key="3">
    <source>
        <dbReference type="ARBA" id="ARBA00022679"/>
    </source>
</evidence>
<comment type="cofactor">
    <cofactor evidence="1">
        <name>Mg(2+)</name>
        <dbReference type="ChEBI" id="CHEBI:18420"/>
    </cofactor>
</comment>
<dbReference type="SUPFAM" id="SSF111331">
    <property type="entry name" value="NAD kinase/diacylglycerol kinase-like"/>
    <property type="match status" value="1"/>
</dbReference>
<evidence type="ECO:0000256" key="8">
    <source>
        <dbReference type="ARBA" id="ARBA00023264"/>
    </source>
</evidence>
<dbReference type="InterPro" id="IPR045540">
    <property type="entry name" value="YegS/DAGK_C"/>
</dbReference>
<dbReference type="PANTHER" id="PTHR12358:SF106">
    <property type="entry name" value="LIPID KINASE YEGS"/>
    <property type="match status" value="1"/>
</dbReference>
<evidence type="ECO:0000256" key="2">
    <source>
        <dbReference type="ARBA" id="ARBA00005983"/>
    </source>
</evidence>
<evidence type="ECO:0000256" key="7">
    <source>
        <dbReference type="ARBA" id="ARBA00023209"/>
    </source>
</evidence>
<dbReference type="AlphaFoldDB" id="A0A5B7WRB1"/>
<keyword evidence="5 10" id="KW-0418">Kinase</keyword>
<dbReference type="Gene3D" id="2.60.200.40">
    <property type="match status" value="1"/>
</dbReference>
<dbReference type="GO" id="GO:0008654">
    <property type="term" value="P:phospholipid biosynthetic process"/>
    <property type="evidence" value="ECO:0007669"/>
    <property type="project" value="UniProtKB-KW"/>
</dbReference>
<keyword evidence="8" id="KW-1208">Phospholipid metabolism</keyword>
<dbReference type="InterPro" id="IPR050187">
    <property type="entry name" value="Lipid_Phosphate_FormReg"/>
</dbReference>
<dbReference type="InterPro" id="IPR001206">
    <property type="entry name" value="Diacylglycerol_kinase_cat_dom"/>
</dbReference>
<dbReference type="PANTHER" id="PTHR12358">
    <property type="entry name" value="SPHINGOSINE KINASE"/>
    <property type="match status" value="1"/>
</dbReference>
<keyword evidence="3" id="KW-0808">Transferase</keyword>
<reference evidence="10 11" key="1">
    <citation type="submission" date="2018-12" db="EMBL/GenBank/DDBJ databases">
        <title>Complete Genome Sequence of Glutamicibacter creatinolyticus strain LGCM259,isolated from an abscess of a 12-year-old mare in Italy.</title>
        <authorList>
            <person name="Santos R.G."/>
            <person name="Silva A.L."/>
            <person name="Seyffert N."/>
            <person name="Castro T.L.P."/>
            <person name="Attili A.R."/>
            <person name="Rifici C."/>
            <person name="Mazzullo G."/>
            <person name="Brenig B."/>
            <person name="Venanzi F."/>
            <person name="Azevedo V."/>
        </authorList>
    </citation>
    <scope>NUCLEOTIDE SEQUENCE [LARGE SCALE GENOMIC DNA]</scope>
    <source>
        <strain evidence="10 11">LGCM 259</strain>
    </source>
</reference>
<keyword evidence="7" id="KW-0594">Phospholipid biosynthesis</keyword>
<dbReference type="EMBL" id="CP034412">
    <property type="protein sequence ID" value="QCY45855.1"/>
    <property type="molecule type" value="Genomic_DNA"/>
</dbReference>